<dbReference type="Pfam" id="PF23569">
    <property type="entry name" value="NBD_SMAX1"/>
    <property type="match status" value="1"/>
</dbReference>
<dbReference type="PROSITE" id="PS51903">
    <property type="entry name" value="CLP_R"/>
    <property type="match status" value="1"/>
</dbReference>
<dbReference type="GO" id="GO:0009414">
    <property type="term" value="P:response to water deprivation"/>
    <property type="evidence" value="ECO:0007669"/>
    <property type="project" value="EnsemblPlants"/>
</dbReference>
<feature type="region of interest" description="Disordered" evidence="6">
    <location>
        <begin position="630"/>
        <end position="655"/>
    </location>
</feature>
<dbReference type="InterPro" id="IPR027417">
    <property type="entry name" value="P-loop_NTPase"/>
</dbReference>
<dbReference type="Gene3D" id="3.40.50.300">
    <property type="entry name" value="P-loop containing nucleotide triphosphate hydrolases"/>
    <property type="match status" value="1"/>
</dbReference>
<dbReference type="InterPro" id="IPR004176">
    <property type="entry name" value="Clp_R_N"/>
</dbReference>
<evidence type="ECO:0000259" key="7">
    <source>
        <dbReference type="PROSITE" id="PS51903"/>
    </source>
</evidence>
<dbReference type="Proteomes" id="UP000188354">
    <property type="component" value="Chromosome LG14"/>
</dbReference>
<evidence type="ECO:0000256" key="5">
    <source>
        <dbReference type="PROSITE-ProRule" id="PRU01251"/>
    </source>
</evidence>
<keyword evidence="2 5" id="KW-0677">Repeat</keyword>
<evidence type="ECO:0000313" key="8">
    <source>
        <dbReference type="EMBL" id="OIV98408.1"/>
    </source>
</evidence>
<evidence type="ECO:0000256" key="2">
    <source>
        <dbReference type="ARBA" id="ARBA00022737"/>
    </source>
</evidence>
<keyword evidence="4" id="KW-0804">Transcription</keyword>
<sequence>MPTPVSTARQCLTQDASLALDEAVSVARRRGHSQTTSLHAVSALLSLPSSTLLRDACSRNSTYSLRLQFKALDLSLSVSLDRTPSTTTTAAAVTEPPISNSLMAAIKRSQANQRRNPHNFHLYHNGNGNHQNAAFSVSALKVELRHFVLSILDDPVVSRVFSEAGFRSSEIKLAIMRPIRYRAPPLFLCNLPPPERNLSPPSPLPGRSFFNFPFSGDSESENLKSIGEILCRSKGKNPILLGACAKDALKSFIESTEREKQLPLELCGLKVLSVENDVVEFCAGNCGIEVLKKKFEEIELILEKSVGPGVVLNFGDLKGFIVNDNNNNNLIGYVVEELGKLLKVHSNKLWLIGAVASYEIYLKFVGMFPSVDKDWNLQLLPITSLQSYHRPRSSLMNSFVPFGGFFSSPSESKGSLNGSYYCVPSCHQCGERCEHEVPAASKERFSASAPDPCHSNLPPWLQIAEFGKTKGFNLKTNGDDRLLDSTESRPPDKNLDKTCQHLHQTSPDTNTCKTVVGFHCIDNKKADADNHSSKITDTPPAECINFNSEVPVDVQMTTSQSSSPFPVIFKAKQDNYTSKLSEMSQKVEDLESGDLRSCNMSNSSVCDGSQMFPASVTSVTTDLGLGICSSPTSNKSKKPTAQQTTEPPKEIPSRFSSNFNLDDGNFLKHQSQSSSCLSFDYCVQLDAKNTNILFEALSKEVNWQDEALRVIVKTILSSPTKGVKQHGANRRGDIWMNFVGPDRHGKRKVAVALAEFLYGSRESFIFVDLSSEEMKGCNVKFRGKTTVDFIVGEYCKKPLSVVFLENVDKADMVVQRSLSQAIKTGKIADSHGRVVSLNNATFVTSFLGYHNSLMPTTEPSKYSEERILSVNGGSIKIKVEHVIGDIRSQSGIAANSSTDAIPNIIFVNKRKLIGENEFHDRHLISDAAKRAHTTSNWLLDLNLPAEENELQQLDDGNSENASTENRNRWLQDLYNQVDETVVFKPYDFDTLADRVLNVIRNNFNKILGPEYALQIESEVVDQLLAAAYVSDRDAEIENWVDQVLCGGFVEVQRRHNLTTCSIVKLATCPEQASSVYLPPRIILE</sequence>
<dbReference type="SUPFAM" id="SSF52540">
    <property type="entry name" value="P-loop containing nucleoside triphosphate hydrolases"/>
    <property type="match status" value="1"/>
</dbReference>
<evidence type="ECO:0000256" key="1">
    <source>
        <dbReference type="ARBA" id="ARBA00008675"/>
    </source>
</evidence>
<feature type="domain" description="Clp R" evidence="7">
    <location>
        <begin position="8"/>
        <end position="184"/>
    </location>
</feature>
<gene>
    <name evidence="8" type="ORF">TanjilG_16735</name>
</gene>
<dbReference type="InterPro" id="IPR036628">
    <property type="entry name" value="Clp_N_dom_sf"/>
</dbReference>
<dbReference type="OrthoDB" id="1723324at2759"/>
<name>A0A4P1QZK7_LUPAN</name>
<evidence type="ECO:0000256" key="3">
    <source>
        <dbReference type="ARBA" id="ARBA00023015"/>
    </source>
</evidence>
<evidence type="ECO:0000256" key="6">
    <source>
        <dbReference type="SAM" id="MobiDB-lite"/>
    </source>
</evidence>
<dbReference type="AlphaFoldDB" id="A0A4P1QZK7"/>
<comment type="similarity">
    <text evidence="1">Belongs to the ClpA/ClpB family.</text>
</comment>
<dbReference type="GO" id="GO:0016887">
    <property type="term" value="F:ATP hydrolysis activity"/>
    <property type="evidence" value="ECO:0007669"/>
    <property type="project" value="InterPro"/>
</dbReference>
<dbReference type="GO" id="GO:1902347">
    <property type="term" value="P:response to strigolactone"/>
    <property type="evidence" value="ECO:0007669"/>
    <property type="project" value="EnsemblPlants"/>
</dbReference>
<keyword evidence="9" id="KW-1185">Reference proteome</keyword>
<protein>
    <recommendedName>
        <fullName evidence="7">Clp R domain-containing protein</fullName>
    </recommendedName>
</protein>
<dbReference type="InterPro" id="IPR051650">
    <property type="entry name" value="SL_signaling_regulator"/>
</dbReference>
<dbReference type="Gramene" id="OIV98408">
    <property type="protein sequence ID" value="OIV98408"/>
    <property type="gene ID" value="TanjilG_16735"/>
</dbReference>
<reference evidence="8 9" key="1">
    <citation type="journal article" date="2017" name="Plant Biotechnol. J.">
        <title>A comprehensive draft genome sequence for lupin (Lupinus angustifolius), an emerging health food: insights into plant-microbe interactions and legume evolution.</title>
        <authorList>
            <person name="Hane J.K."/>
            <person name="Ming Y."/>
            <person name="Kamphuis L.G."/>
            <person name="Nelson M.N."/>
            <person name="Garg G."/>
            <person name="Atkins C.A."/>
            <person name="Bayer P.E."/>
            <person name="Bravo A."/>
            <person name="Bringans S."/>
            <person name="Cannon S."/>
            <person name="Edwards D."/>
            <person name="Foley R."/>
            <person name="Gao L.L."/>
            <person name="Harrison M.J."/>
            <person name="Huang W."/>
            <person name="Hurgobin B."/>
            <person name="Li S."/>
            <person name="Liu C.W."/>
            <person name="McGrath A."/>
            <person name="Morahan G."/>
            <person name="Murray J."/>
            <person name="Weller J."/>
            <person name="Jian J."/>
            <person name="Singh K.B."/>
        </authorList>
    </citation>
    <scope>NUCLEOTIDE SEQUENCE [LARGE SCALE GENOMIC DNA]</scope>
    <source>
        <strain evidence="9">cv. Tanjil</strain>
        <tissue evidence="8">Whole plant</tissue>
    </source>
</reference>
<dbReference type="STRING" id="3871.A0A4P1QZK7"/>
<proteinExistence type="inferred from homology"/>
<dbReference type="KEGG" id="lang:109326937"/>
<accession>A0A4P1QZK7</accession>
<dbReference type="EMBL" id="CM007374">
    <property type="protein sequence ID" value="OIV98408.1"/>
    <property type="molecule type" value="Genomic_DNA"/>
</dbReference>
<keyword evidence="3" id="KW-0805">Transcription regulation</keyword>
<dbReference type="Gene3D" id="1.10.1780.10">
    <property type="entry name" value="Clp, N-terminal domain"/>
    <property type="match status" value="1"/>
</dbReference>
<dbReference type="InterPro" id="IPR058954">
    <property type="entry name" value="AAA_lid_SMAX1"/>
</dbReference>
<organism evidence="8 9">
    <name type="scientific">Lupinus angustifolius</name>
    <name type="common">Narrow-leaved blue lupine</name>
    <dbReference type="NCBI Taxonomy" id="3871"/>
    <lineage>
        <taxon>Eukaryota</taxon>
        <taxon>Viridiplantae</taxon>
        <taxon>Streptophyta</taxon>
        <taxon>Embryophyta</taxon>
        <taxon>Tracheophyta</taxon>
        <taxon>Spermatophyta</taxon>
        <taxon>Magnoliopsida</taxon>
        <taxon>eudicotyledons</taxon>
        <taxon>Gunneridae</taxon>
        <taxon>Pentapetalae</taxon>
        <taxon>rosids</taxon>
        <taxon>fabids</taxon>
        <taxon>Fabales</taxon>
        <taxon>Fabaceae</taxon>
        <taxon>Papilionoideae</taxon>
        <taxon>50 kb inversion clade</taxon>
        <taxon>genistoids sensu lato</taxon>
        <taxon>core genistoids</taxon>
        <taxon>Genisteae</taxon>
        <taxon>Lupinus</taxon>
    </lineage>
</organism>
<dbReference type="GO" id="GO:0005524">
    <property type="term" value="F:ATP binding"/>
    <property type="evidence" value="ECO:0007669"/>
    <property type="project" value="InterPro"/>
</dbReference>
<dbReference type="PANTHER" id="PTHR43572">
    <property type="entry name" value="CHAPERONE PROTEIN CLPD, CHLOROPLASTIC"/>
    <property type="match status" value="1"/>
</dbReference>
<dbReference type="InterPro" id="IPR003959">
    <property type="entry name" value="ATPase_AAA_core"/>
</dbReference>
<dbReference type="Pfam" id="PF26587">
    <property type="entry name" value="AAA_lid_SMAX1"/>
    <property type="match status" value="1"/>
</dbReference>
<dbReference type="InterPro" id="IPR058680">
    <property type="entry name" value="NBD_SMAX1-like"/>
</dbReference>
<evidence type="ECO:0000313" key="9">
    <source>
        <dbReference type="Proteomes" id="UP000188354"/>
    </source>
</evidence>
<dbReference type="PANTHER" id="PTHR43572:SF49">
    <property type="entry name" value="PROTEIN SMAX1-LIKE 8"/>
    <property type="match status" value="1"/>
</dbReference>
<dbReference type="Pfam" id="PF07724">
    <property type="entry name" value="AAA_2"/>
    <property type="match status" value="1"/>
</dbReference>
<evidence type="ECO:0000256" key="4">
    <source>
        <dbReference type="ARBA" id="ARBA00023163"/>
    </source>
</evidence>